<sequence length="105" mass="11574">MSGFSGRLEQKSKANRKKVEMNKNLTQSHIQRGGKKKDCVDKLALDTDRKGPGGTLRNLSSWSGHSSLIFSSSHSNPEGLGDERSPSVFIVDVKLAKNYQRLSLT</sequence>
<comment type="caution">
    <text evidence="2">The sequence shown here is derived from an EMBL/GenBank/DDBJ whole genome shotgun (WGS) entry which is preliminary data.</text>
</comment>
<evidence type="ECO:0000313" key="3">
    <source>
        <dbReference type="Proteomes" id="UP000826195"/>
    </source>
</evidence>
<dbReference type="EMBL" id="JAHXZJ010000002">
    <property type="protein sequence ID" value="KAH0564628.1"/>
    <property type="molecule type" value="Genomic_DNA"/>
</dbReference>
<feature type="region of interest" description="Disordered" evidence="1">
    <location>
        <begin position="1"/>
        <end position="39"/>
    </location>
</feature>
<organism evidence="2 3">
    <name type="scientific">Cotesia glomerata</name>
    <name type="common">Lepidopteran parasitic wasp</name>
    <name type="synonym">Apanteles glomeratus</name>
    <dbReference type="NCBI Taxonomy" id="32391"/>
    <lineage>
        <taxon>Eukaryota</taxon>
        <taxon>Metazoa</taxon>
        <taxon>Ecdysozoa</taxon>
        <taxon>Arthropoda</taxon>
        <taxon>Hexapoda</taxon>
        <taxon>Insecta</taxon>
        <taxon>Pterygota</taxon>
        <taxon>Neoptera</taxon>
        <taxon>Endopterygota</taxon>
        <taxon>Hymenoptera</taxon>
        <taxon>Apocrita</taxon>
        <taxon>Ichneumonoidea</taxon>
        <taxon>Braconidae</taxon>
        <taxon>Microgastrinae</taxon>
        <taxon>Cotesia</taxon>
    </lineage>
</organism>
<protein>
    <submittedName>
        <fullName evidence="2">Uncharacterized protein</fullName>
    </submittedName>
</protein>
<name>A0AAV7J1I4_COTGL</name>
<dbReference type="Proteomes" id="UP000826195">
    <property type="component" value="Unassembled WGS sequence"/>
</dbReference>
<gene>
    <name evidence="2" type="ORF">KQX54_013196</name>
</gene>
<accession>A0AAV7J1I4</accession>
<evidence type="ECO:0000256" key="1">
    <source>
        <dbReference type="SAM" id="MobiDB-lite"/>
    </source>
</evidence>
<evidence type="ECO:0000313" key="2">
    <source>
        <dbReference type="EMBL" id="KAH0564628.1"/>
    </source>
</evidence>
<reference evidence="2 3" key="1">
    <citation type="journal article" date="2021" name="J. Hered.">
        <title>A chromosome-level genome assembly of the parasitoid wasp, Cotesia glomerata (Hymenoptera: Braconidae).</title>
        <authorList>
            <person name="Pinto B.J."/>
            <person name="Weis J.J."/>
            <person name="Gamble T."/>
            <person name="Ode P.J."/>
            <person name="Paul R."/>
            <person name="Zaspel J.M."/>
        </authorList>
    </citation>
    <scope>NUCLEOTIDE SEQUENCE [LARGE SCALE GENOMIC DNA]</scope>
    <source>
        <strain evidence="2">CgM1</strain>
    </source>
</reference>
<dbReference type="AlphaFoldDB" id="A0AAV7J1I4"/>
<proteinExistence type="predicted"/>
<keyword evidence="3" id="KW-1185">Reference proteome</keyword>
<feature type="compositionally biased region" description="Basic and acidic residues" evidence="1">
    <location>
        <begin position="8"/>
        <end position="21"/>
    </location>
</feature>